<organism evidence="2 3">
    <name type="scientific">Dillenia turbinata</name>
    <dbReference type="NCBI Taxonomy" id="194707"/>
    <lineage>
        <taxon>Eukaryota</taxon>
        <taxon>Viridiplantae</taxon>
        <taxon>Streptophyta</taxon>
        <taxon>Embryophyta</taxon>
        <taxon>Tracheophyta</taxon>
        <taxon>Spermatophyta</taxon>
        <taxon>Magnoliopsida</taxon>
        <taxon>eudicotyledons</taxon>
        <taxon>Gunneridae</taxon>
        <taxon>Pentapetalae</taxon>
        <taxon>Dilleniales</taxon>
        <taxon>Dilleniaceae</taxon>
        <taxon>Dillenia</taxon>
    </lineage>
</organism>
<accession>A0AAN8UIF7</accession>
<evidence type="ECO:0000313" key="2">
    <source>
        <dbReference type="EMBL" id="KAK6914604.1"/>
    </source>
</evidence>
<evidence type="ECO:0008006" key="4">
    <source>
        <dbReference type="Google" id="ProtNLM"/>
    </source>
</evidence>
<protein>
    <recommendedName>
        <fullName evidence="4">Phytoene desaturase</fullName>
    </recommendedName>
</protein>
<name>A0AAN8UIF7_9MAGN</name>
<dbReference type="PANTHER" id="PTHR42923:SF45">
    <property type="entry name" value="15-CIS-PHYTOENE DESATURASE, CHLOROPLASTIC_CHROMOPLASTIC"/>
    <property type="match status" value="1"/>
</dbReference>
<dbReference type="EMBL" id="JBAMMX010000025">
    <property type="protein sequence ID" value="KAK6914604.1"/>
    <property type="molecule type" value="Genomic_DNA"/>
</dbReference>
<dbReference type="GO" id="GO:0009534">
    <property type="term" value="C:chloroplast thylakoid"/>
    <property type="evidence" value="ECO:0007669"/>
    <property type="project" value="TreeGrafter"/>
</dbReference>
<dbReference type="GO" id="GO:0016117">
    <property type="term" value="P:carotenoid biosynthetic process"/>
    <property type="evidence" value="ECO:0007669"/>
    <property type="project" value="TreeGrafter"/>
</dbReference>
<keyword evidence="1" id="KW-0732">Signal</keyword>
<evidence type="ECO:0000256" key="1">
    <source>
        <dbReference type="SAM" id="SignalP"/>
    </source>
</evidence>
<dbReference type="GO" id="GO:0016166">
    <property type="term" value="F:phytoene dehydrogenase activity"/>
    <property type="evidence" value="ECO:0007669"/>
    <property type="project" value="TreeGrafter"/>
</dbReference>
<sequence>MTQMRAPSVLHDCFFLINASLLRLELLCSCRWLPGKMMMETGMRRAYIFFVVGAYPNIQKLFGKLGINDRLQWKEHSMIFAMPNKPGEFSRFDFPERRFSLLLDCCQQCLEGRLMLRLRMQRKEKDTTITPMKLVFSCDEVCRTELLMGCYIAMSKALNFINPDELSICEKHGSKMAFLDGIQKIEVNTNRTVRHLVLINGDVIEGDASVIATPVDILKLLLPDDWKEMAYFKKLEKLVEFLLSISTYDTTCRFDRKLKNTYDHLFFSRSFSFFVPIDYFCPMDLWLRNLEYYDPNKSMLEIGFCTSKRMNLTH</sequence>
<feature type="signal peptide" evidence="1">
    <location>
        <begin position="1"/>
        <end position="19"/>
    </location>
</feature>
<dbReference type="AlphaFoldDB" id="A0AAN8UIF7"/>
<dbReference type="PANTHER" id="PTHR42923">
    <property type="entry name" value="PROTOPORPHYRINOGEN OXIDASE"/>
    <property type="match status" value="1"/>
</dbReference>
<keyword evidence="3" id="KW-1185">Reference proteome</keyword>
<dbReference type="InterPro" id="IPR050464">
    <property type="entry name" value="Zeta_carotene_desat/Oxidored"/>
</dbReference>
<gene>
    <name evidence="2" type="ORF">RJ641_019721</name>
</gene>
<comment type="caution">
    <text evidence="2">The sequence shown here is derived from an EMBL/GenBank/DDBJ whole genome shotgun (WGS) entry which is preliminary data.</text>
</comment>
<feature type="chain" id="PRO_5042885592" description="Phytoene desaturase" evidence="1">
    <location>
        <begin position="20"/>
        <end position="314"/>
    </location>
</feature>
<reference evidence="2 3" key="1">
    <citation type="submission" date="2023-12" db="EMBL/GenBank/DDBJ databases">
        <title>A high-quality genome assembly for Dillenia turbinata (Dilleniales).</title>
        <authorList>
            <person name="Chanderbali A."/>
        </authorList>
    </citation>
    <scope>NUCLEOTIDE SEQUENCE [LARGE SCALE GENOMIC DNA]</scope>
    <source>
        <strain evidence="2">LSX21</strain>
        <tissue evidence="2">Leaf</tissue>
    </source>
</reference>
<evidence type="ECO:0000313" key="3">
    <source>
        <dbReference type="Proteomes" id="UP001370490"/>
    </source>
</evidence>
<dbReference type="Proteomes" id="UP001370490">
    <property type="component" value="Unassembled WGS sequence"/>
</dbReference>
<proteinExistence type="predicted"/>